<dbReference type="InterPro" id="IPR029068">
    <property type="entry name" value="Glyas_Bleomycin-R_OHBP_Dase"/>
</dbReference>
<dbReference type="PANTHER" id="PTHR21366">
    <property type="entry name" value="GLYOXALASE FAMILY PROTEIN"/>
    <property type="match status" value="1"/>
</dbReference>
<feature type="domain" description="VOC" evidence="1">
    <location>
        <begin position="4"/>
        <end position="112"/>
    </location>
</feature>
<evidence type="ECO:0000259" key="1">
    <source>
        <dbReference type="PROSITE" id="PS51819"/>
    </source>
</evidence>
<dbReference type="Pfam" id="PF00903">
    <property type="entry name" value="Glyoxalase"/>
    <property type="match status" value="1"/>
</dbReference>
<evidence type="ECO:0000313" key="2">
    <source>
        <dbReference type="EMBL" id="GAA0915619.1"/>
    </source>
</evidence>
<name>A0ABN1NSZ1_9ACTN</name>
<dbReference type="SUPFAM" id="SSF54593">
    <property type="entry name" value="Glyoxalase/Bleomycin resistance protein/Dihydroxybiphenyl dioxygenase"/>
    <property type="match status" value="1"/>
</dbReference>
<sequence>MITELHHYALEVPDLAVADTFLRDFGLDTAEKDGTLVAQCTGRGQEQVRMIEGGAAKRLHHVSFTVRPGGLDAVRESLERLGTSAVEPPAGADERGLWLRDPDGTAVQLLDAVPASAPLTTEVLTNSGGGLQRIGAARWREATKEVLPRRLGHSLLFTPRPAEMTAFYTEVLGLRVSDTIHHDQVTFLNAGQGDHHIFGFISSTHPGFHHSSFEVPSVDAIALRADHMASQGYRQGWGLGRHTIGSNFFHYTRDPWGSWIEWFSDIDQVDSCWVAGDWDVPPHLWGAPPPPAFLVNQEPPPQT</sequence>
<dbReference type="EMBL" id="BAAAID010000001">
    <property type="protein sequence ID" value="GAA0915619.1"/>
    <property type="molecule type" value="Genomic_DNA"/>
</dbReference>
<organism evidence="2 3">
    <name type="scientific">Streptomyces rhizosphaericus</name>
    <dbReference type="NCBI Taxonomy" id="114699"/>
    <lineage>
        <taxon>Bacteria</taxon>
        <taxon>Bacillati</taxon>
        <taxon>Actinomycetota</taxon>
        <taxon>Actinomycetes</taxon>
        <taxon>Kitasatosporales</taxon>
        <taxon>Streptomycetaceae</taxon>
        <taxon>Streptomyces</taxon>
        <taxon>Streptomyces violaceusniger group</taxon>
    </lineage>
</organism>
<accession>A0ABN1NSZ1</accession>
<dbReference type="Proteomes" id="UP001500418">
    <property type="component" value="Unassembled WGS sequence"/>
</dbReference>
<proteinExistence type="predicted"/>
<feature type="domain" description="VOC" evidence="1">
    <location>
        <begin position="150"/>
        <end position="265"/>
    </location>
</feature>
<keyword evidence="3" id="KW-1185">Reference proteome</keyword>
<protein>
    <submittedName>
        <fullName evidence="2">VOC family protein</fullName>
    </submittedName>
</protein>
<evidence type="ECO:0000313" key="3">
    <source>
        <dbReference type="Proteomes" id="UP001500418"/>
    </source>
</evidence>
<dbReference type="InterPro" id="IPR050383">
    <property type="entry name" value="GlyoxalaseI/FosfomycinResist"/>
</dbReference>
<dbReference type="PANTHER" id="PTHR21366:SF14">
    <property type="entry name" value="GLYOXALASE DOMAIN-CONTAINING PROTEIN 5"/>
    <property type="match status" value="1"/>
</dbReference>
<dbReference type="PROSITE" id="PS51819">
    <property type="entry name" value="VOC"/>
    <property type="match status" value="2"/>
</dbReference>
<comment type="caution">
    <text evidence="2">The sequence shown here is derived from an EMBL/GenBank/DDBJ whole genome shotgun (WGS) entry which is preliminary data.</text>
</comment>
<gene>
    <name evidence="2" type="ORF">GCM10009575_003100</name>
</gene>
<dbReference type="InterPro" id="IPR037523">
    <property type="entry name" value="VOC_core"/>
</dbReference>
<reference evidence="2 3" key="1">
    <citation type="journal article" date="2019" name="Int. J. Syst. Evol. Microbiol.">
        <title>The Global Catalogue of Microorganisms (GCM) 10K type strain sequencing project: providing services to taxonomists for standard genome sequencing and annotation.</title>
        <authorList>
            <consortium name="The Broad Institute Genomics Platform"/>
            <consortium name="The Broad Institute Genome Sequencing Center for Infectious Disease"/>
            <person name="Wu L."/>
            <person name="Ma J."/>
        </authorList>
    </citation>
    <scope>NUCLEOTIDE SEQUENCE [LARGE SCALE GENOMIC DNA]</scope>
    <source>
        <strain evidence="2 3">JCM 11444</strain>
    </source>
</reference>
<dbReference type="InterPro" id="IPR004360">
    <property type="entry name" value="Glyas_Fos-R_dOase_dom"/>
</dbReference>
<dbReference type="Gene3D" id="3.10.180.10">
    <property type="entry name" value="2,3-Dihydroxybiphenyl 1,2-Dioxygenase, domain 1"/>
    <property type="match status" value="2"/>
</dbReference>